<reference evidence="1" key="1">
    <citation type="submission" date="2020-10" db="EMBL/GenBank/DDBJ databases">
        <authorList>
            <person name="Gilroy R."/>
        </authorList>
    </citation>
    <scope>NUCLEOTIDE SEQUENCE</scope>
    <source>
        <strain evidence="1">ChiSjej6B24-2974</strain>
    </source>
</reference>
<reference evidence="1" key="2">
    <citation type="journal article" date="2021" name="PeerJ">
        <title>Extensive microbial diversity within the chicken gut microbiome revealed by metagenomics and culture.</title>
        <authorList>
            <person name="Gilroy R."/>
            <person name="Ravi A."/>
            <person name="Getino M."/>
            <person name="Pursley I."/>
            <person name="Horton D.L."/>
            <person name="Alikhan N.F."/>
            <person name="Baker D."/>
            <person name="Gharbi K."/>
            <person name="Hall N."/>
            <person name="Watson M."/>
            <person name="Adriaenssens E.M."/>
            <person name="Foster-Nyarko E."/>
            <person name="Jarju S."/>
            <person name="Secka A."/>
            <person name="Antonio M."/>
            <person name="Oren A."/>
            <person name="Chaudhuri R.R."/>
            <person name="La Ragione R."/>
            <person name="Hildebrand F."/>
            <person name="Pallen M.J."/>
        </authorList>
    </citation>
    <scope>NUCLEOTIDE SEQUENCE</scope>
    <source>
        <strain evidence="1">ChiSjej6B24-2974</strain>
    </source>
</reference>
<sequence length="116" mass="13638">MNPYDLAHQLARAMKDSEEYREYERLREPAYADDTNRALLDEYKRLQFRMQAKLASGENMPEDELQRLQQIGTLLQFNPDVSAYLLAEFRFQKMLSDIFKILADVADIDLDSLTRS</sequence>
<dbReference type="EMBL" id="DVFZ01000103">
    <property type="protein sequence ID" value="HIQ83621.1"/>
    <property type="molecule type" value="Genomic_DNA"/>
</dbReference>
<dbReference type="InterPro" id="IPR010368">
    <property type="entry name" value="Com_YlbF"/>
</dbReference>
<evidence type="ECO:0000313" key="2">
    <source>
        <dbReference type="Proteomes" id="UP000824260"/>
    </source>
</evidence>
<name>A0A9D0ZNR2_9FIRM</name>
<protein>
    <submittedName>
        <fullName evidence="1">YlbF family regulator</fullName>
    </submittedName>
</protein>
<proteinExistence type="predicted"/>
<accession>A0A9D0ZNR2</accession>
<dbReference type="Pfam" id="PF06133">
    <property type="entry name" value="Com_YlbF"/>
    <property type="match status" value="1"/>
</dbReference>
<dbReference type="Proteomes" id="UP000824260">
    <property type="component" value="Unassembled WGS sequence"/>
</dbReference>
<evidence type="ECO:0000313" key="1">
    <source>
        <dbReference type="EMBL" id="HIQ83621.1"/>
    </source>
</evidence>
<organism evidence="1 2">
    <name type="scientific">Candidatus Pullichristensenella stercorigallinarum</name>
    <dbReference type="NCBI Taxonomy" id="2840909"/>
    <lineage>
        <taxon>Bacteria</taxon>
        <taxon>Bacillati</taxon>
        <taxon>Bacillota</taxon>
        <taxon>Clostridia</taxon>
        <taxon>Candidatus Pullichristensenella</taxon>
    </lineage>
</organism>
<gene>
    <name evidence="1" type="ORF">IAA52_11035</name>
</gene>
<dbReference type="SUPFAM" id="SSF158622">
    <property type="entry name" value="YheA/YmcA-like"/>
    <property type="match status" value="1"/>
</dbReference>
<dbReference type="AlphaFoldDB" id="A0A9D0ZNR2"/>
<dbReference type="Gene3D" id="1.20.1500.10">
    <property type="entry name" value="YheA/YmcA-like"/>
    <property type="match status" value="1"/>
</dbReference>
<comment type="caution">
    <text evidence="1">The sequence shown here is derived from an EMBL/GenBank/DDBJ whole genome shotgun (WGS) entry which is preliminary data.</text>
</comment>
<dbReference type="InterPro" id="IPR023378">
    <property type="entry name" value="YheA/YmcA-like_dom_sf"/>
</dbReference>